<feature type="region of interest" description="Disordered" evidence="5">
    <location>
        <begin position="1690"/>
        <end position="1712"/>
    </location>
</feature>
<keyword evidence="3" id="KW-0539">Nucleus</keyword>
<feature type="compositionally biased region" description="Low complexity" evidence="5">
    <location>
        <begin position="643"/>
        <end position="652"/>
    </location>
</feature>
<feature type="region of interest" description="Disordered" evidence="5">
    <location>
        <begin position="1754"/>
        <end position="1849"/>
    </location>
</feature>
<feature type="compositionally biased region" description="Acidic residues" evidence="5">
    <location>
        <begin position="1150"/>
        <end position="1213"/>
    </location>
</feature>
<feature type="compositionally biased region" description="Low complexity" evidence="5">
    <location>
        <begin position="900"/>
        <end position="949"/>
    </location>
</feature>
<feature type="region of interest" description="Disordered" evidence="5">
    <location>
        <begin position="685"/>
        <end position="1424"/>
    </location>
</feature>
<feature type="domain" description="Nucleoporin Nup159/Nup146 N-terminal" evidence="6">
    <location>
        <begin position="18"/>
        <end position="373"/>
    </location>
</feature>
<feature type="compositionally biased region" description="Low complexity" evidence="5">
    <location>
        <begin position="685"/>
        <end position="701"/>
    </location>
</feature>
<evidence type="ECO:0000313" key="7">
    <source>
        <dbReference type="EMBL" id="KZW02766.1"/>
    </source>
</evidence>
<feature type="compositionally biased region" description="Low complexity" evidence="5">
    <location>
        <begin position="613"/>
        <end position="630"/>
    </location>
</feature>
<feature type="compositionally biased region" description="Low complexity" evidence="5">
    <location>
        <begin position="756"/>
        <end position="775"/>
    </location>
</feature>
<feature type="compositionally biased region" description="Pro residues" evidence="5">
    <location>
        <begin position="1377"/>
        <end position="1410"/>
    </location>
</feature>
<comment type="subcellular location">
    <subcellularLocation>
        <location evidence="1">Nucleus</location>
    </subcellularLocation>
</comment>
<name>A0A165PWN6_EXIGL</name>
<feature type="compositionally biased region" description="Polar residues" evidence="5">
    <location>
        <begin position="848"/>
        <end position="859"/>
    </location>
</feature>
<feature type="region of interest" description="Disordered" evidence="5">
    <location>
        <begin position="613"/>
        <end position="652"/>
    </location>
</feature>
<feature type="compositionally biased region" description="Low complexity" evidence="5">
    <location>
        <begin position="1768"/>
        <end position="1792"/>
    </location>
</feature>
<dbReference type="Gene3D" id="2.130.10.10">
    <property type="entry name" value="YVTN repeat-like/Quinoprotein amine dehydrogenase"/>
    <property type="match status" value="1"/>
</dbReference>
<feature type="compositionally biased region" description="Basic and acidic residues" evidence="5">
    <location>
        <begin position="878"/>
        <end position="895"/>
    </location>
</feature>
<keyword evidence="2" id="KW-0813">Transport</keyword>
<evidence type="ECO:0000256" key="3">
    <source>
        <dbReference type="ARBA" id="ARBA00023242"/>
    </source>
</evidence>
<feature type="compositionally biased region" description="Basic and acidic residues" evidence="5">
    <location>
        <begin position="1094"/>
        <end position="1109"/>
    </location>
</feature>
<sequence length="1849" mass="189083">MFRRGHPHGGTVQVAAIRLRQTFATGKAEENLIPYTPQKTFDCAGETPVLLKFAANDDRLVVAFAQGPILVFDVNVFLNSSESRIQRPTPMVFPSEPSGYPRALYPNPGDHPELVAVLRGVYGQDRGLYVEVLDVVNHKIIGGWYSSTNLDAMPVSVSWSPRGKQIAIGTHSGDILLYTPQDTSMLALKGHVPRPSNPALNECCPIATTWLANPTFHVVYAPPQAIARYDAESVDAPEETHLIVQHDKNPANNGEVTLENPCLPYGAKRVPGPLNVVLKNWGSVKFLIFAGDGPASDIGVIGCVGEQWGNLALEETSRPALPLTAEMDESALFGLELDLTANESLDMSEQPGDDTPQLPPAPILMAYTSEGALVAWHVIAQREGQYPGMTSVPGSSLMSARPITPPPTNTQPASQPSPFSQPAAAQSTSPFGAPKPTGAFGTTSTAPAFGSTSFGSSAAPAFGSTGFGSTAAPAAPATSAPSFGGGGFSAFESGNKPSFGGAAPSGTSPFAAAAAASSLDTKPATSTTTTTSPFGAASTASPFGAPASKPAFGQTGFGFGQAPAAASPAAPTFGQSSLGFGQPAKPPAGPTAPAAPASGGAFGAFASKPSTFGAAAASATETTTPAASSPFGKPPAFGATSTPAPAFGQTGFGFGAAPKAPAALGSSSTPASGGFGAFAGKTASFGSAASSPPASDTSPKPAEAPKLSTPPATTGLGAFTKPGSGFGAFGSAQGGDSKPSPFALAAAGAAEKKESVASAGFGKPTSLGSLGLGKPPGAPSGPTAFGQTSSLGFGVKPPAQDKPKEAAPAAPSFGSGGGFAAFAANRTTSFGGTKPAEGKEDAAKTIFGGTSSKPTQAFSSIGLGRALNRKDDDDDDEPARKEAFPETEITDKEPTTEGDAALSFGSLGLGLGAPPAAAAPPSSTPTTTPAKGASTPQTSPSKTPATPSTHGLFSTPGSTAFGTAPKTDTTPTPSPSKTPSTPAAGFGAFGKGTSTSGFGSFANSTPIASAFSPQSTPKTESTPSTPTSATPSAAPGPVFGQSNIFGGSSIFGQSSAFGGAASKFSAPTAPSGSAFSAFATPGKPSGFGQTPANDKGKGKEKEKDDDEKSSSPSKSPSLLDRIGAAPAKSPSLLDRMGPPPPSRVEPLPPDSEEEGEGDDDLEEVDLPEGEGAEEYDSEEEDYDLEDGEDGYGEEEGEEDEEEEEGEEGELQDDEPGHTGAFDKPKAKSEEAPASGSAFRLTPPPTKTETSKAASEPPPPVTAPIPRFETPTGGVVPSKAFPVGGRPVSAFGGMPARSSPLASNPPFTADEEASGPSKATQQKPALNLSLPPKPAFSPFPGFTDAEKKPSPPLFPTAPTPTSANSMLGGMRSGAPSPVSAPFPKPPFSLGPSPSPPPTMTSPARLNPPPVTPTTQSQQFQPTPGETPLQQQFAEIYLGVEARKIVEQRAQIVAPRGGRTLQDLANVEKWGISDLAAFQQIVKGLDRETATLKEHAIDIAKSFAELQSLQLQAEVKQEEMVRYSKANKDPEFKRMINVRGLGPEQEESQAKLRKQMQTVGDRIQQLEDVLESQRRRLEMHRTGRHRIEAPTLDTVNRTCRNIDIALDQRAAEVSRLVTAVDALRISPAVASPPRVKTNAETSKHARQASVAHARAANDALAAENTAARLKNLLSRARTEPLLSVASDAPAVQTLRQSQSQHQSQSQSTAAVAPASRPLFGSTASALPSSGSLNFFNRDTTASTSAPIAPLFNATSFPKTPPPALPAFNWPTATALTPTPSPDAGDSTSSLANRAGGSGSRRQARHVGSVKLPPANTSPSPTANPQAAKTAAFDWGPLQDFSPPTAKRTRDD</sequence>
<feature type="region of interest" description="Disordered" evidence="5">
    <location>
        <begin position="519"/>
        <end position="600"/>
    </location>
</feature>
<dbReference type="SUPFAM" id="SSF117289">
    <property type="entry name" value="Nucleoporin domain"/>
    <property type="match status" value="1"/>
</dbReference>
<feature type="compositionally biased region" description="Low complexity" evidence="5">
    <location>
        <begin position="550"/>
        <end position="575"/>
    </location>
</feature>
<dbReference type="FunCoup" id="A0A165PWN6">
    <property type="interactions" value="18"/>
</dbReference>
<feature type="region of interest" description="Disordered" evidence="5">
    <location>
        <begin position="390"/>
        <end position="444"/>
    </location>
</feature>
<protein>
    <recommendedName>
        <fullName evidence="6">Nucleoporin Nup159/Nup146 N-terminal domain-containing protein</fullName>
    </recommendedName>
</protein>
<evidence type="ECO:0000256" key="4">
    <source>
        <dbReference type="SAM" id="Coils"/>
    </source>
</evidence>
<keyword evidence="8" id="KW-1185">Reference proteome</keyword>
<feature type="compositionally biased region" description="Low complexity" evidence="5">
    <location>
        <begin position="519"/>
        <end position="542"/>
    </location>
</feature>
<proteinExistence type="predicted"/>
<keyword evidence="4" id="KW-0175">Coiled coil</keyword>
<feature type="compositionally biased region" description="Polar residues" evidence="5">
    <location>
        <begin position="951"/>
        <end position="961"/>
    </location>
</feature>
<feature type="compositionally biased region" description="Pro residues" evidence="5">
    <location>
        <begin position="1137"/>
        <end position="1149"/>
    </location>
</feature>
<dbReference type="EMBL" id="KV425886">
    <property type="protein sequence ID" value="KZW02766.1"/>
    <property type="molecule type" value="Genomic_DNA"/>
</dbReference>
<reference evidence="7 8" key="1">
    <citation type="journal article" date="2016" name="Mol. Biol. Evol.">
        <title>Comparative Genomics of Early-Diverging Mushroom-Forming Fungi Provides Insights into the Origins of Lignocellulose Decay Capabilities.</title>
        <authorList>
            <person name="Nagy L.G."/>
            <person name="Riley R."/>
            <person name="Tritt A."/>
            <person name="Adam C."/>
            <person name="Daum C."/>
            <person name="Floudas D."/>
            <person name="Sun H."/>
            <person name="Yadav J.S."/>
            <person name="Pangilinan J."/>
            <person name="Larsson K.H."/>
            <person name="Matsuura K."/>
            <person name="Barry K."/>
            <person name="Labutti K."/>
            <person name="Kuo R."/>
            <person name="Ohm R.A."/>
            <person name="Bhattacharya S.S."/>
            <person name="Shirouzu T."/>
            <person name="Yoshinaga Y."/>
            <person name="Martin F.M."/>
            <person name="Grigoriev I.V."/>
            <person name="Hibbett D.S."/>
        </authorList>
    </citation>
    <scope>NUCLEOTIDE SEQUENCE [LARGE SCALE GENOMIC DNA]</scope>
    <source>
        <strain evidence="7 8">HHB12029</strain>
    </source>
</reference>
<dbReference type="Pfam" id="PF16755">
    <property type="entry name" value="Beta-prop_NUP159_NUP214"/>
    <property type="match status" value="1"/>
</dbReference>
<feature type="compositionally biased region" description="Low complexity" evidence="5">
    <location>
        <begin position="1694"/>
        <end position="1705"/>
    </location>
</feature>
<evidence type="ECO:0000256" key="5">
    <source>
        <dbReference type="SAM" id="MobiDB-lite"/>
    </source>
</evidence>
<evidence type="ECO:0000313" key="8">
    <source>
        <dbReference type="Proteomes" id="UP000077266"/>
    </source>
</evidence>
<dbReference type="STRING" id="1314781.A0A165PWN6"/>
<feature type="compositionally biased region" description="Polar residues" evidence="5">
    <location>
        <begin position="1812"/>
        <end position="1824"/>
    </location>
</feature>
<feature type="compositionally biased region" description="Low complexity" evidence="5">
    <location>
        <begin position="1411"/>
        <end position="1422"/>
    </location>
</feature>
<accession>A0A165PWN6</accession>
<dbReference type="InterPro" id="IPR015943">
    <property type="entry name" value="WD40/YVTN_repeat-like_dom_sf"/>
</dbReference>
<feature type="compositionally biased region" description="Low complexity" evidence="5">
    <location>
        <begin position="410"/>
        <end position="431"/>
    </location>
</feature>
<dbReference type="OrthoDB" id="248320at2759"/>
<feature type="compositionally biased region" description="Low complexity" evidence="5">
    <location>
        <begin position="1012"/>
        <end position="1066"/>
    </location>
</feature>
<feature type="compositionally biased region" description="Low complexity" evidence="5">
    <location>
        <begin position="591"/>
        <end position="600"/>
    </location>
</feature>
<feature type="compositionally biased region" description="Basic and acidic residues" evidence="5">
    <location>
        <begin position="1214"/>
        <end position="1230"/>
    </location>
</feature>
<dbReference type="InterPro" id="IPR039462">
    <property type="entry name" value="Nup159/Nup146_N"/>
</dbReference>
<dbReference type="GO" id="GO:0005634">
    <property type="term" value="C:nucleus"/>
    <property type="evidence" value="ECO:0007669"/>
    <property type="project" value="UniProtKB-SubCell"/>
</dbReference>
<organism evidence="7 8">
    <name type="scientific">Exidia glandulosa HHB12029</name>
    <dbReference type="NCBI Taxonomy" id="1314781"/>
    <lineage>
        <taxon>Eukaryota</taxon>
        <taxon>Fungi</taxon>
        <taxon>Dikarya</taxon>
        <taxon>Basidiomycota</taxon>
        <taxon>Agaricomycotina</taxon>
        <taxon>Agaricomycetes</taxon>
        <taxon>Auriculariales</taxon>
        <taxon>Exidiaceae</taxon>
        <taxon>Exidia</taxon>
    </lineage>
</organism>
<evidence type="ECO:0000259" key="6">
    <source>
        <dbReference type="Pfam" id="PF16755"/>
    </source>
</evidence>
<feature type="coiled-coil region" evidence="4">
    <location>
        <begin position="1497"/>
        <end position="1581"/>
    </location>
</feature>
<gene>
    <name evidence="7" type="ORF">EXIGLDRAFT_703530</name>
</gene>
<dbReference type="Proteomes" id="UP000077266">
    <property type="component" value="Unassembled WGS sequence"/>
</dbReference>
<evidence type="ECO:0000256" key="2">
    <source>
        <dbReference type="ARBA" id="ARBA00022448"/>
    </source>
</evidence>
<evidence type="ECO:0000256" key="1">
    <source>
        <dbReference type="ARBA" id="ARBA00004123"/>
    </source>
</evidence>
<feature type="compositionally biased region" description="Low complexity" evidence="5">
    <location>
        <begin position="963"/>
        <end position="1005"/>
    </location>
</feature>
<dbReference type="InParanoid" id="A0A165PWN6"/>